<keyword evidence="4 7" id="KW-0689">Ribosomal protein</keyword>
<dbReference type="PATRIC" id="fig|1423777.3.peg.640"/>
<evidence type="ECO:0000259" key="8">
    <source>
        <dbReference type="Pfam" id="PF01281"/>
    </source>
</evidence>
<dbReference type="RefSeq" id="WP_057895586.1">
    <property type="nucleotide sequence ID" value="NZ_AZEH01000020.1"/>
</dbReference>
<dbReference type="STRING" id="1423777.FD46_GL000620"/>
<dbReference type="SUPFAM" id="SSF55653">
    <property type="entry name" value="Ribosomal protein L9 C-domain"/>
    <property type="match status" value="1"/>
</dbReference>
<dbReference type="EMBL" id="AZEH01000020">
    <property type="protein sequence ID" value="KRL05860.1"/>
    <property type="molecule type" value="Genomic_DNA"/>
</dbReference>
<dbReference type="GO" id="GO:0019843">
    <property type="term" value="F:rRNA binding"/>
    <property type="evidence" value="ECO:0007669"/>
    <property type="project" value="UniProtKB-UniRule"/>
</dbReference>
<proteinExistence type="inferred from homology"/>
<reference evidence="10 11" key="1">
    <citation type="journal article" date="2015" name="Genome Announc.">
        <title>Expanding the biotechnology potential of lactobacilli through comparative genomics of 213 strains and associated genera.</title>
        <authorList>
            <person name="Sun Z."/>
            <person name="Harris H.M."/>
            <person name="McCann A."/>
            <person name="Guo C."/>
            <person name="Argimon S."/>
            <person name="Zhang W."/>
            <person name="Yang X."/>
            <person name="Jeffery I.B."/>
            <person name="Cooney J.C."/>
            <person name="Kagawa T.F."/>
            <person name="Liu W."/>
            <person name="Song Y."/>
            <person name="Salvetti E."/>
            <person name="Wrobel A."/>
            <person name="Rasinkangas P."/>
            <person name="Parkhill J."/>
            <person name="Rea M.C."/>
            <person name="O'Sullivan O."/>
            <person name="Ritari J."/>
            <person name="Douillard F.P."/>
            <person name="Paul Ross R."/>
            <person name="Yang R."/>
            <person name="Briner A.E."/>
            <person name="Felis G.E."/>
            <person name="de Vos W.M."/>
            <person name="Barrangou R."/>
            <person name="Klaenhammer T.R."/>
            <person name="Caufield P.W."/>
            <person name="Cui Y."/>
            <person name="Zhang H."/>
            <person name="O'Toole P.W."/>
        </authorList>
    </citation>
    <scope>NUCLEOTIDE SEQUENCE [LARGE SCALE GENOMIC DNA]</scope>
    <source>
        <strain evidence="10 11">DSM 19972</strain>
    </source>
</reference>
<dbReference type="OrthoDB" id="9788336at2"/>
<dbReference type="InterPro" id="IPR020070">
    <property type="entry name" value="Ribosomal_bL9_N"/>
</dbReference>
<evidence type="ECO:0000313" key="10">
    <source>
        <dbReference type="EMBL" id="KRL05860.1"/>
    </source>
</evidence>
<evidence type="ECO:0000256" key="5">
    <source>
        <dbReference type="ARBA" id="ARBA00023274"/>
    </source>
</evidence>
<dbReference type="InterPro" id="IPR020069">
    <property type="entry name" value="Ribosomal_bL9_C"/>
</dbReference>
<gene>
    <name evidence="7" type="primary">rplI</name>
    <name evidence="10" type="ORF">FD46_GL000620</name>
</gene>
<dbReference type="GO" id="GO:0005840">
    <property type="term" value="C:ribosome"/>
    <property type="evidence" value="ECO:0007669"/>
    <property type="project" value="UniProtKB-KW"/>
</dbReference>
<evidence type="ECO:0000256" key="1">
    <source>
        <dbReference type="ARBA" id="ARBA00010605"/>
    </source>
</evidence>
<feature type="domain" description="Large ribosomal subunit protein bL9 C-terminal" evidence="9">
    <location>
        <begin position="63"/>
        <end position="147"/>
    </location>
</feature>
<dbReference type="InterPro" id="IPR020594">
    <property type="entry name" value="Ribosomal_bL9_bac/chp"/>
</dbReference>
<dbReference type="Pfam" id="PF03948">
    <property type="entry name" value="Ribosomal_L9_C"/>
    <property type="match status" value="1"/>
</dbReference>
<dbReference type="GO" id="GO:0006412">
    <property type="term" value="P:translation"/>
    <property type="evidence" value="ECO:0007669"/>
    <property type="project" value="UniProtKB-UniRule"/>
</dbReference>
<dbReference type="InterPro" id="IPR036791">
    <property type="entry name" value="Ribosomal_bL9_C_sf"/>
</dbReference>
<dbReference type="NCBIfam" id="TIGR00158">
    <property type="entry name" value="L9"/>
    <property type="match status" value="1"/>
</dbReference>
<dbReference type="Proteomes" id="UP000051686">
    <property type="component" value="Unassembled WGS sequence"/>
</dbReference>
<dbReference type="HAMAP" id="MF_00503">
    <property type="entry name" value="Ribosomal_bL9"/>
    <property type="match status" value="1"/>
</dbReference>
<accession>A0A0R1MIU8</accession>
<keyword evidence="2 7" id="KW-0699">rRNA-binding</keyword>
<protein>
    <recommendedName>
        <fullName evidence="6 7">Large ribosomal subunit protein bL9</fullName>
    </recommendedName>
</protein>
<dbReference type="Pfam" id="PF01281">
    <property type="entry name" value="Ribosomal_L9_N"/>
    <property type="match status" value="1"/>
</dbReference>
<dbReference type="SUPFAM" id="SSF55658">
    <property type="entry name" value="L9 N-domain-like"/>
    <property type="match status" value="1"/>
</dbReference>
<evidence type="ECO:0000256" key="6">
    <source>
        <dbReference type="ARBA" id="ARBA00035292"/>
    </source>
</evidence>
<comment type="caution">
    <text evidence="10">The sequence shown here is derived from an EMBL/GenBank/DDBJ whole genome shotgun (WGS) entry which is preliminary data.</text>
</comment>
<dbReference type="Gene3D" id="3.10.430.100">
    <property type="entry name" value="Ribosomal protein L9, C-terminal domain"/>
    <property type="match status" value="1"/>
</dbReference>
<dbReference type="PANTHER" id="PTHR21368">
    <property type="entry name" value="50S RIBOSOMAL PROTEIN L9"/>
    <property type="match status" value="1"/>
</dbReference>
<keyword evidence="11" id="KW-1185">Reference proteome</keyword>
<evidence type="ECO:0000256" key="2">
    <source>
        <dbReference type="ARBA" id="ARBA00022730"/>
    </source>
</evidence>
<dbReference type="AlphaFoldDB" id="A0A0R1MIU8"/>
<evidence type="ECO:0000256" key="3">
    <source>
        <dbReference type="ARBA" id="ARBA00022884"/>
    </source>
</evidence>
<feature type="domain" description="Ribosomal protein L9" evidence="8">
    <location>
        <begin position="1"/>
        <end position="46"/>
    </location>
</feature>
<dbReference type="GO" id="GO:0003735">
    <property type="term" value="F:structural constituent of ribosome"/>
    <property type="evidence" value="ECO:0007669"/>
    <property type="project" value="InterPro"/>
</dbReference>
<dbReference type="FunFam" id="3.10.430.100:FF:000002">
    <property type="entry name" value="50S ribosomal protein L9"/>
    <property type="match status" value="1"/>
</dbReference>
<dbReference type="Gene3D" id="3.40.5.10">
    <property type="entry name" value="Ribosomal protein L9, N-terminal domain"/>
    <property type="match status" value="1"/>
</dbReference>
<sequence>MKVIFLQDVRGKGKRGEVKEIADGYANFLVKAKKVKVATAQAVSQLKGQQVAEKKKDAEELTAAKKLKEELESGKMVVEIKAKAGVDSRLFGSITSKQVAQAMQRQYGLKIDKRKMDLEVPIKALGYTNIPVKLHNQVTAKIRVHVAEK</sequence>
<name>A0A0R1MIU8_9LACO</name>
<comment type="similarity">
    <text evidence="1 7">Belongs to the bacterial ribosomal protein bL9 family.</text>
</comment>
<evidence type="ECO:0000313" key="11">
    <source>
        <dbReference type="Proteomes" id="UP000051686"/>
    </source>
</evidence>
<dbReference type="InterPro" id="IPR000244">
    <property type="entry name" value="Ribosomal_bL9"/>
</dbReference>
<keyword evidence="3 7" id="KW-0694">RNA-binding</keyword>
<evidence type="ECO:0000256" key="4">
    <source>
        <dbReference type="ARBA" id="ARBA00022980"/>
    </source>
</evidence>
<dbReference type="InterPro" id="IPR036935">
    <property type="entry name" value="Ribosomal_bL9_N_sf"/>
</dbReference>
<organism evidence="10 11">
    <name type="scientific">Liquorilactobacillus oeni DSM 19972</name>
    <dbReference type="NCBI Taxonomy" id="1423777"/>
    <lineage>
        <taxon>Bacteria</taxon>
        <taxon>Bacillati</taxon>
        <taxon>Bacillota</taxon>
        <taxon>Bacilli</taxon>
        <taxon>Lactobacillales</taxon>
        <taxon>Lactobacillaceae</taxon>
        <taxon>Liquorilactobacillus</taxon>
    </lineage>
</organism>
<evidence type="ECO:0000259" key="9">
    <source>
        <dbReference type="Pfam" id="PF03948"/>
    </source>
</evidence>
<evidence type="ECO:0000256" key="7">
    <source>
        <dbReference type="HAMAP-Rule" id="MF_00503"/>
    </source>
</evidence>
<comment type="function">
    <text evidence="7">Binds to the 23S rRNA.</text>
</comment>
<keyword evidence="5 7" id="KW-0687">Ribonucleoprotein</keyword>
<dbReference type="InterPro" id="IPR009027">
    <property type="entry name" value="Ribosomal_bL9/RNase_H1_N"/>
</dbReference>
<dbReference type="GO" id="GO:1990904">
    <property type="term" value="C:ribonucleoprotein complex"/>
    <property type="evidence" value="ECO:0007669"/>
    <property type="project" value="UniProtKB-KW"/>
</dbReference>